<name>A0ABS5EXM4_9PROT</name>
<dbReference type="SUPFAM" id="SSF53850">
    <property type="entry name" value="Periplasmic binding protein-like II"/>
    <property type="match status" value="1"/>
</dbReference>
<reference evidence="4" key="1">
    <citation type="journal article" date="2021" name="Syst. Appl. Microbiol.">
        <title>Roseomonas hellenica sp. nov., isolated from roots of wild-growing Alkanna tinctoria.</title>
        <authorList>
            <person name="Rat A."/>
            <person name="Naranjo H.D."/>
            <person name="Lebbe L."/>
            <person name="Cnockaert M."/>
            <person name="Krigas N."/>
            <person name="Grigoriadou K."/>
            <person name="Maloupa E."/>
            <person name="Willems A."/>
        </authorList>
    </citation>
    <scope>NUCLEOTIDE SEQUENCE [LARGE SCALE GENOMIC DNA]</scope>
    <source>
        <strain evidence="4">LMG 31523</strain>
    </source>
</reference>
<dbReference type="CDD" id="cd13578">
    <property type="entry name" value="PBP2_Bug27"/>
    <property type="match status" value="1"/>
</dbReference>
<evidence type="ECO:0000256" key="2">
    <source>
        <dbReference type="SAM" id="SignalP"/>
    </source>
</evidence>
<dbReference type="PANTHER" id="PTHR42928:SF5">
    <property type="entry name" value="BLR1237 PROTEIN"/>
    <property type="match status" value="1"/>
</dbReference>
<dbReference type="InterPro" id="IPR005064">
    <property type="entry name" value="BUG"/>
</dbReference>
<dbReference type="Pfam" id="PF03401">
    <property type="entry name" value="TctC"/>
    <property type="match status" value="1"/>
</dbReference>
<accession>A0ABS5EXM4</accession>
<evidence type="ECO:0000256" key="1">
    <source>
        <dbReference type="ARBA" id="ARBA00006987"/>
    </source>
</evidence>
<evidence type="ECO:0000313" key="3">
    <source>
        <dbReference type="EMBL" id="MBR0665057.1"/>
    </source>
</evidence>
<comment type="similarity">
    <text evidence="1">Belongs to the UPF0065 (bug) family.</text>
</comment>
<dbReference type="RefSeq" id="WP_211852721.1">
    <property type="nucleotide sequence ID" value="NZ_JAAGBB010000012.1"/>
</dbReference>
<organism evidence="3 4">
    <name type="scientific">Plastoroseomonas hellenica</name>
    <dbReference type="NCBI Taxonomy" id="2687306"/>
    <lineage>
        <taxon>Bacteria</taxon>
        <taxon>Pseudomonadati</taxon>
        <taxon>Pseudomonadota</taxon>
        <taxon>Alphaproteobacteria</taxon>
        <taxon>Acetobacterales</taxon>
        <taxon>Acetobacteraceae</taxon>
        <taxon>Plastoroseomonas</taxon>
    </lineage>
</organism>
<protein>
    <submittedName>
        <fullName evidence="3">Tripartite tricarboxylate transporter substrate binding protein</fullName>
    </submittedName>
</protein>
<keyword evidence="2" id="KW-0732">Signal</keyword>
<keyword evidence="4" id="KW-1185">Reference proteome</keyword>
<dbReference type="InterPro" id="IPR042100">
    <property type="entry name" value="Bug_dom1"/>
</dbReference>
<feature type="chain" id="PRO_5045562156" evidence="2">
    <location>
        <begin position="21"/>
        <end position="322"/>
    </location>
</feature>
<sequence length="322" mass="33883">MIRRRPLIAAGLFAPFVARAQSGWSASRPLRFVVPYVAGGSTDIAARIVAERMTENLGQTVVVENRGGSGGNIGGDLVAKAPADGHTLLMGTTGLLTTNQHIYASMPFDPVRDFAPVSMAYTSDMVIVVTNRLPVRTLREFVDLAKQRPGAFSFGSSGHGASTHTAAELFKIQAGIDVVHVPYRGSGAAMNDLVSGNIEMMLVQIAATTGNIAAGQIRALAVTGPQRHPLLPQVETVTEAGWPGATATSWGCVMTTGGTPPAAIARLNQSVRAAIADPAAQQRMANAGVDGQSSSVEELAAFLRSETEKWGRVVREARIRVE</sequence>
<evidence type="ECO:0000313" key="4">
    <source>
        <dbReference type="Proteomes" id="UP001196870"/>
    </source>
</evidence>
<dbReference type="Gene3D" id="3.40.190.10">
    <property type="entry name" value="Periplasmic binding protein-like II"/>
    <property type="match status" value="1"/>
</dbReference>
<gene>
    <name evidence="3" type="ORF">GXW71_11900</name>
</gene>
<feature type="signal peptide" evidence="2">
    <location>
        <begin position="1"/>
        <end position="20"/>
    </location>
</feature>
<dbReference type="Gene3D" id="3.40.190.150">
    <property type="entry name" value="Bordetella uptake gene, domain 1"/>
    <property type="match status" value="1"/>
</dbReference>
<dbReference type="PANTHER" id="PTHR42928">
    <property type="entry name" value="TRICARBOXYLATE-BINDING PROTEIN"/>
    <property type="match status" value="1"/>
</dbReference>
<dbReference type="EMBL" id="JAAGBB010000012">
    <property type="protein sequence ID" value="MBR0665057.1"/>
    <property type="molecule type" value="Genomic_DNA"/>
</dbReference>
<comment type="caution">
    <text evidence="3">The sequence shown here is derived from an EMBL/GenBank/DDBJ whole genome shotgun (WGS) entry which is preliminary data.</text>
</comment>
<dbReference type="PIRSF" id="PIRSF017082">
    <property type="entry name" value="YflP"/>
    <property type="match status" value="1"/>
</dbReference>
<dbReference type="Proteomes" id="UP001196870">
    <property type="component" value="Unassembled WGS sequence"/>
</dbReference>
<proteinExistence type="inferred from homology"/>